<proteinExistence type="predicted"/>
<dbReference type="Gene3D" id="3.10.129.10">
    <property type="entry name" value="Hotdog Thioesterase"/>
    <property type="match status" value="2"/>
</dbReference>
<evidence type="ECO:0000313" key="1">
    <source>
        <dbReference type="EMBL" id="KAJ8311770.1"/>
    </source>
</evidence>
<evidence type="ECO:0000313" key="2">
    <source>
        <dbReference type="Proteomes" id="UP001217089"/>
    </source>
</evidence>
<sequence length="302" mass="35264">MGPKWKGYPELTSVTSNKGTARVDGIPNHYYNRSGQITVWNIYRLFLMFGIRVVYTREFDLLKAAIKKAFFTLVTDLTIFKECYDYINISMPSSLKFDIEIINCGRSSIVIKKIITDEKSSTELARIMIKFIVFDLEIGKSTPLPDWFINKYKRNASQDLDIDDVTLHGIPTNTYKMDMTVRSSDLDENNHTGTADYVSFCCDCATMAMREKYYDGFCGNFVDYVIERVNSLHKEQSFLGDILLVQTWQEKDLTSKLHFVILKKNNIQHENIFFLEYSFLKYPKEIKNMKLVDFSLIFKSYY</sequence>
<protein>
    <submittedName>
        <fullName evidence="1">Uncharacterized protein</fullName>
    </submittedName>
</protein>
<dbReference type="PANTHER" id="PTHR34487:SF1">
    <property type="entry name" value="ACYL-ACP THIOESTERASE"/>
    <property type="match status" value="1"/>
</dbReference>
<keyword evidence="2" id="KW-1185">Reference proteome</keyword>
<reference evidence="1 2" key="1">
    <citation type="submission" date="2022-12" db="EMBL/GenBank/DDBJ databases">
        <title>Chromosome-level genome of Tegillarca granosa.</title>
        <authorList>
            <person name="Kim J."/>
        </authorList>
    </citation>
    <scope>NUCLEOTIDE SEQUENCE [LARGE SCALE GENOMIC DNA]</scope>
    <source>
        <strain evidence="1">Teg-2019</strain>
        <tissue evidence="1">Adductor muscle</tissue>
    </source>
</reference>
<accession>A0ABQ9F679</accession>
<comment type="caution">
    <text evidence="1">The sequence shown here is derived from an EMBL/GenBank/DDBJ whole genome shotgun (WGS) entry which is preliminary data.</text>
</comment>
<dbReference type="Proteomes" id="UP001217089">
    <property type="component" value="Unassembled WGS sequence"/>
</dbReference>
<organism evidence="1 2">
    <name type="scientific">Tegillarca granosa</name>
    <name type="common">Malaysian cockle</name>
    <name type="synonym">Anadara granosa</name>
    <dbReference type="NCBI Taxonomy" id="220873"/>
    <lineage>
        <taxon>Eukaryota</taxon>
        <taxon>Metazoa</taxon>
        <taxon>Spiralia</taxon>
        <taxon>Lophotrochozoa</taxon>
        <taxon>Mollusca</taxon>
        <taxon>Bivalvia</taxon>
        <taxon>Autobranchia</taxon>
        <taxon>Pteriomorphia</taxon>
        <taxon>Arcoida</taxon>
        <taxon>Arcoidea</taxon>
        <taxon>Arcidae</taxon>
        <taxon>Tegillarca</taxon>
    </lineage>
</organism>
<gene>
    <name evidence="1" type="ORF">KUTeg_011125</name>
</gene>
<name>A0ABQ9F679_TEGGR</name>
<dbReference type="SUPFAM" id="SSF54637">
    <property type="entry name" value="Thioesterase/thiol ester dehydrase-isomerase"/>
    <property type="match status" value="2"/>
</dbReference>
<dbReference type="EMBL" id="JARBDR010000496">
    <property type="protein sequence ID" value="KAJ8311770.1"/>
    <property type="molecule type" value="Genomic_DNA"/>
</dbReference>
<dbReference type="PANTHER" id="PTHR34487">
    <property type="entry name" value="ACYL-ACP THIOESTERASE"/>
    <property type="match status" value="1"/>
</dbReference>
<dbReference type="InterPro" id="IPR029069">
    <property type="entry name" value="HotDog_dom_sf"/>
</dbReference>